<proteinExistence type="predicted"/>
<dbReference type="EMBL" id="VSSQ01000792">
    <property type="protein sequence ID" value="MPM01373.1"/>
    <property type="molecule type" value="Genomic_DNA"/>
</dbReference>
<gene>
    <name evidence="1" type="ORF">SDC9_47613</name>
</gene>
<protein>
    <submittedName>
        <fullName evidence="1">Uncharacterized protein</fullName>
    </submittedName>
</protein>
<evidence type="ECO:0000313" key="1">
    <source>
        <dbReference type="EMBL" id="MPM01373.1"/>
    </source>
</evidence>
<organism evidence="1">
    <name type="scientific">bioreactor metagenome</name>
    <dbReference type="NCBI Taxonomy" id="1076179"/>
    <lineage>
        <taxon>unclassified sequences</taxon>
        <taxon>metagenomes</taxon>
        <taxon>ecological metagenomes</taxon>
    </lineage>
</organism>
<accession>A0A644WFS6</accession>
<dbReference type="AlphaFoldDB" id="A0A644WFS6"/>
<sequence>MAGVADELLLFLKGFFQRLNHSVRNKPGEEEKHDDGAAAEEEGIAEQRRKAVVCDGVVHKNDKVPVTELRDEIEHMVFGTGAFPAVQNLFCQGGQILIRQARATLVLRVDSAVIIRKFNGIEHRQPIDLFSVFMAVVVALRTALAALAVCVAVFAHHPEVFVPDIMVTHQVNNGQRPGKNDNKDRHDGRYDLSFQFFKHRAPAVHIQGRVRT</sequence>
<comment type="caution">
    <text evidence="1">The sequence shown here is derived from an EMBL/GenBank/DDBJ whole genome shotgun (WGS) entry which is preliminary data.</text>
</comment>
<name>A0A644WFS6_9ZZZZ</name>
<reference evidence="1" key="1">
    <citation type="submission" date="2019-08" db="EMBL/GenBank/DDBJ databases">
        <authorList>
            <person name="Kucharzyk K."/>
            <person name="Murdoch R.W."/>
            <person name="Higgins S."/>
            <person name="Loffler F."/>
        </authorList>
    </citation>
    <scope>NUCLEOTIDE SEQUENCE</scope>
</reference>